<dbReference type="EMBL" id="HACM01009619">
    <property type="protein sequence ID" value="CRZ10061.1"/>
    <property type="molecule type" value="Transcribed_RNA"/>
</dbReference>
<protein>
    <submittedName>
        <fullName evidence="2">Uncharacterized protein</fullName>
    </submittedName>
</protein>
<accession>A0A0H5R8A8</accession>
<evidence type="ECO:0000256" key="1">
    <source>
        <dbReference type="SAM" id="MobiDB-lite"/>
    </source>
</evidence>
<evidence type="ECO:0000313" key="2">
    <source>
        <dbReference type="EMBL" id="CRZ10061.1"/>
    </source>
</evidence>
<proteinExistence type="predicted"/>
<name>A0A0H5R8A8_9EUKA</name>
<dbReference type="AlphaFoldDB" id="A0A0H5R8A8"/>
<feature type="compositionally biased region" description="Polar residues" evidence="1">
    <location>
        <begin position="90"/>
        <end position="99"/>
    </location>
</feature>
<sequence>CGHAFVTECCRALWPPHRNPRYPAINIGALRSVPGQRQLVFLLSSTQFKDITSPVADSPGLMAHPLLGQKTDRQAFKEFLNSLENNTTSVSVVPEQSTMHQRRTKGLSTGAERDTTSQSF</sequence>
<feature type="compositionally biased region" description="Basic and acidic residues" evidence="1">
    <location>
        <begin position="111"/>
        <end position="120"/>
    </location>
</feature>
<feature type="non-terminal residue" evidence="2">
    <location>
        <position position="1"/>
    </location>
</feature>
<organism evidence="2">
    <name type="scientific">Spongospora subterranea</name>
    <dbReference type="NCBI Taxonomy" id="70186"/>
    <lineage>
        <taxon>Eukaryota</taxon>
        <taxon>Sar</taxon>
        <taxon>Rhizaria</taxon>
        <taxon>Endomyxa</taxon>
        <taxon>Phytomyxea</taxon>
        <taxon>Plasmodiophorida</taxon>
        <taxon>Plasmodiophoridae</taxon>
        <taxon>Spongospora</taxon>
    </lineage>
</organism>
<reference evidence="2" key="1">
    <citation type="submission" date="2015-04" db="EMBL/GenBank/DDBJ databases">
        <title>The genome sequence of the plant pathogenic Rhizarian Plasmodiophora brassicae reveals insights in its biotrophic life cycle and the origin of chitin synthesis.</title>
        <authorList>
            <person name="Schwelm A."/>
            <person name="Fogelqvist J."/>
            <person name="Knaust A."/>
            <person name="Julke S."/>
            <person name="Lilja T."/>
            <person name="Dhandapani V."/>
            <person name="Bonilla-Rosso G."/>
            <person name="Karlsson M."/>
            <person name="Shevchenko A."/>
            <person name="Choi S.R."/>
            <person name="Kim H.G."/>
            <person name="Park J.Y."/>
            <person name="Lim Y.P."/>
            <person name="Ludwig-Muller J."/>
            <person name="Dixelius C."/>
        </authorList>
    </citation>
    <scope>NUCLEOTIDE SEQUENCE</scope>
    <source>
        <tissue evidence="2">Potato root galls</tissue>
    </source>
</reference>
<feature type="region of interest" description="Disordered" evidence="1">
    <location>
        <begin position="90"/>
        <end position="120"/>
    </location>
</feature>